<accession>A0ACD0WJA0</accession>
<organism evidence="1 2">
    <name type="scientific">Clavispora lusitaniae</name>
    <name type="common">Candida lusitaniae</name>
    <dbReference type="NCBI Taxonomy" id="36911"/>
    <lineage>
        <taxon>Eukaryota</taxon>
        <taxon>Fungi</taxon>
        <taxon>Dikarya</taxon>
        <taxon>Ascomycota</taxon>
        <taxon>Saccharomycotina</taxon>
        <taxon>Pichiomycetes</taxon>
        <taxon>Metschnikowiaceae</taxon>
        <taxon>Clavispora</taxon>
    </lineage>
</organism>
<keyword evidence="2" id="KW-1185">Reference proteome</keyword>
<protein>
    <submittedName>
        <fullName evidence="1">Uncharacterized protein</fullName>
    </submittedName>
</protein>
<sequence length="783" mass="90204">MNFDRPSLLSDYLPSDADWGIEEHIPPRKRFDSTTTSELSQPPFFRSSYQFSSPSLTQDSFHFEEKNKVSSLKHDFTQIQSSTENFRKYIRKYLAIGRESAQLREKFNYNLVVSNLLDDTLVLSKNEQAMNSLKQMRDSVDHPFCIRLTKNFDYTRSELQITNIHYRLIYPRTYRKTLLIVDTVLLIVYLLKQRLLPRQTLDSSQHYQLFKLLLIMATKIVKFQRAAILIYSSKTFRSLDDFMLSNCQINKDIITSIITLKEFQMFSFLDRPKQEQISSGYPKDLAKHLNTTLRLLSLNMKHSISALLPFSNGEILEKYCQINNVQMSWIFEEHDESIEEVSSLEILTSKLGHFNNLRRFFICQLLTIHDPPSHNFFISKIRDYLPTPIKTSTYTSTIDKLKSLQLVFEEHTAALEELHSLNKKFHLLFSPSHSTDFANDNILSSPGISFKQGEINDDVLAPDAELNLNNLINKLQSLTTSLKYFKKYSRSVAGVDDAQEHDERMSILHSFNKEINSCADMYNICVQEYESDFASRFRNQDSNASSQSSSQRNSYNKDDHFSLKSFRTSSSSKKKLSSPIQFEQPPKSSASKPSDKKYKRMSTGLQLGLLTVLEEPRAERHRLQDTKEYLYDDKYDGVSPSAHGTYNQSTLDALTKRNTRNSTSRYSMNSVNSNVSGLSDLIASTHMTTTDDDIDQSKSSIFGNGKADGMSKEELQAKLEESLRRIYSLENEKKVFIQENRPFETPGESIQDDNTIDPIFSSGTPQDAEFLTSLEKTLRARHT</sequence>
<gene>
    <name evidence="1" type="ORF">EJF14_30100</name>
</gene>
<evidence type="ECO:0000313" key="1">
    <source>
        <dbReference type="EMBL" id="QFZ27142.1"/>
    </source>
</evidence>
<dbReference type="EMBL" id="CP038486">
    <property type="protein sequence ID" value="QFZ27142.1"/>
    <property type="molecule type" value="Genomic_DNA"/>
</dbReference>
<reference evidence="2" key="1">
    <citation type="journal article" date="2019" name="MBio">
        <title>Comparative genomics for the elucidation of multidrug resistance (MDR) in Candida lusitaniae.</title>
        <authorList>
            <person name="Kannan A."/>
            <person name="Asner S.A."/>
            <person name="Trachsel E."/>
            <person name="Kelly S."/>
            <person name="Parker J."/>
            <person name="Sanglard D."/>
        </authorList>
    </citation>
    <scope>NUCLEOTIDE SEQUENCE [LARGE SCALE GENOMIC DNA]</scope>
    <source>
        <strain evidence="2">P1</strain>
    </source>
</reference>
<name>A0ACD0WJA0_CLALS</name>
<proteinExistence type="predicted"/>
<evidence type="ECO:0000313" key="2">
    <source>
        <dbReference type="Proteomes" id="UP000326582"/>
    </source>
</evidence>
<dbReference type="Proteomes" id="UP000326582">
    <property type="component" value="Chromosome 3"/>
</dbReference>